<evidence type="ECO:0000313" key="2">
    <source>
        <dbReference type="EMBL" id="KAK5096035.1"/>
    </source>
</evidence>
<accession>A0ABR0KGU9</accession>
<feature type="region of interest" description="Disordered" evidence="1">
    <location>
        <begin position="122"/>
        <end position="165"/>
    </location>
</feature>
<dbReference type="EMBL" id="JAVRRG010000024">
    <property type="protein sequence ID" value="KAK5096035.1"/>
    <property type="molecule type" value="Genomic_DNA"/>
</dbReference>
<evidence type="ECO:0000313" key="3">
    <source>
        <dbReference type="Proteomes" id="UP001345013"/>
    </source>
</evidence>
<protein>
    <submittedName>
        <fullName evidence="2">Uncharacterized protein</fullName>
    </submittedName>
</protein>
<evidence type="ECO:0000256" key="1">
    <source>
        <dbReference type="SAM" id="MobiDB-lite"/>
    </source>
</evidence>
<comment type="caution">
    <text evidence="2">The sequence shown here is derived from an EMBL/GenBank/DDBJ whole genome shotgun (WGS) entry which is preliminary data.</text>
</comment>
<proteinExistence type="predicted"/>
<name>A0ABR0KGU9_9EURO</name>
<dbReference type="Proteomes" id="UP001345013">
    <property type="component" value="Unassembled WGS sequence"/>
</dbReference>
<organism evidence="2 3">
    <name type="scientific">Lithohypha guttulata</name>
    <dbReference type="NCBI Taxonomy" id="1690604"/>
    <lineage>
        <taxon>Eukaryota</taxon>
        <taxon>Fungi</taxon>
        <taxon>Dikarya</taxon>
        <taxon>Ascomycota</taxon>
        <taxon>Pezizomycotina</taxon>
        <taxon>Eurotiomycetes</taxon>
        <taxon>Chaetothyriomycetidae</taxon>
        <taxon>Chaetothyriales</taxon>
        <taxon>Trichomeriaceae</taxon>
        <taxon>Lithohypha</taxon>
    </lineage>
</organism>
<gene>
    <name evidence="2" type="ORF">LTR24_002734</name>
</gene>
<sequence>MSRSNGVSMTDYKVREQPQLRNSLLKGETLKSHMLELFKDELEEYEGSLDNMPATETRGPSGSATAHTASRSTARLADSTVHYQPLLLTSTIAPVYPALAPANRPTTPAYSRTLDTPFSRTSLAYEHPPIVPPHDSPRSSPTRRIYLPSPSPALQESPHDENRQWSDRHKWLCHTGPSALVTSSRQNTAYKQTFFTERKRLNGCDETYVLLSPGSSLTPHVFSTSSPSHSSTSPPYLPTLPADADLQPSSSLWHPDFAVTATSPSYSTSSPAYGDPIFFSSSSTISDESLCRQNVSVPQHTKFVQNDQAGAFHRTYPPPGMRVPTYMWTSYPSYLSIGMTTLPLPAMPYTRDVVRASSGLYSTNSGAWLPTNWSSSPVRPRHRGGRPRPVDQDIVRERTTSKEYVGSVNGRFYHFAHEEAWGASLLPIDDSTPLQVSYRRAHLDDVIGQKRHNDHFRYDDLPLEVKQRILMFAFEDTDSGSSCTTSINLRMPEPKMLGVKHLRAMIRLPPAFKQLFVSKRFVEEALPAFILRYGISFTDVRLATRPSPICYSSTSPIASAIQAITFGSQKASAPDGGTRRWAHILTRLLPRALPNIRRIDIVDRYDMYWGPKEDRDAFGTLGKNLFHWAHPWATLTQAGFEALQPAHGKPQGALPDDLAELVREQASTFHPGIWRGNLKKGVSVNAAPVWEGCKVQLCTRLTVFCGLNERDGNLGPGVCGRLLAMIITFDRQTMEIIDVEDSDNYKDNKSYRFWRRLHLVATESPRRTDVGASRSKGR</sequence>
<reference evidence="2 3" key="1">
    <citation type="submission" date="2023-08" db="EMBL/GenBank/DDBJ databases">
        <title>Black Yeasts Isolated from many extreme environments.</title>
        <authorList>
            <person name="Coleine C."/>
            <person name="Stajich J.E."/>
            <person name="Selbmann L."/>
        </authorList>
    </citation>
    <scope>NUCLEOTIDE SEQUENCE [LARGE SCALE GENOMIC DNA]</scope>
    <source>
        <strain evidence="2 3">CCFEE 5885</strain>
    </source>
</reference>
<keyword evidence="3" id="KW-1185">Reference proteome</keyword>
<feature type="region of interest" description="Disordered" evidence="1">
    <location>
        <begin position="50"/>
        <end position="70"/>
    </location>
</feature>